<dbReference type="Proteomes" id="UP000197153">
    <property type="component" value="Chromosome 1"/>
</dbReference>
<dbReference type="KEGG" id="nao:Y958_12390"/>
<dbReference type="AlphaFoldDB" id="A0A248JSQ8"/>
<sequence>MSTPHKRAMEAVLEAADLDIKVALEERGITDKHSEEADDTILDVAILHAWRIFVRINEAQGLTVDPGLFVDLASELAEDMAEDREQ</sequence>
<organism evidence="1 2">
    <name type="scientific">Nitrospirillum viridazoti CBAmc</name>
    <dbReference type="NCBI Taxonomy" id="1441467"/>
    <lineage>
        <taxon>Bacteria</taxon>
        <taxon>Pseudomonadati</taxon>
        <taxon>Pseudomonadota</taxon>
        <taxon>Alphaproteobacteria</taxon>
        <taxon>Rhodospirillales</taxon>
        <taxon>Azospirillaceae</taxon>
        <taxon>Nitrospirillum</taxon>
        <taxon>Nitrospirillum viridazoti</taxon>
    </lineage>
</organism>
<dbReference type="RefSeq" id="WP_088872219.1">
    <property type="nucleotide sequence ID" value="NZ_CP022110.1"/>
</dbReference>
<proteinExistence type="predicted"/>
<accession>A0A248JSQ8</accession>
<reference evidence="1 2" key="1">
    <citation type="submission" date="2017-06" db="EMBL/GenBank/DDBJ databases">
        <title>Complete genome sequence of Nitrospirillum amazonense strain CBAmC, an endophytic nitrogen-fixing and plant growth-promoting bacterium, isolated from sugarcane.</title>
        <authorList>
            <person name="Schwab S."/>
            <person name="dos Santos Teixeira K.R."/>
            <person name="Simoes Araujo J.L."/>
            <person name="Soares Vidal M."/>
            <person name="Borges de Freitas H.R."/>
            <person name="Rivello Crivelaro A.L."/>
            <person name="Bueno de Camargo Nunes A."/>
            <person name="dos Santos C.M."/>
            <person name="Palmeira da Silva Rosa D."/>
            <person name="da Silva Padilha D."/>
            <person name="da Silva E."/>
            <person name="Araujo Terra L."/>
            <person name="Soares Mendes V."/>
            <person name="Farinelli L."/>
            <person name="Magalhaes Cruz L."/>
            <person name="Baldani J.I."/>
        </authorList>
    </citation>
    <scope>NUCLEOTIDE SEQUENCE [LARGE SCALE GENOMIC DNA]</scope>
    <source>
        <strain evidence="1 2">CBAmC</strain>
    </source>
</reference>
<dbReference type="EMBL" id="CP022110">
    <property type="protein sequence ID" value="ASG21521.1"/>
    <property type="molecule type" value="Genomic_DNA"/>
</dbReference>
<protein>
    <submittedName>
        <fullName evidence="1">Uncharacterized protein</fullName>
    </submittedName>
</protein>
<evidence type="ECO:0000313" key="1">
    <source>
        <dbReference type="EMBL" id="ASG21521.1"/>
    </source>
</evidence>
<gene>
    <name evidence="1" type="ORF">Y958_12390</name>
</gene>
<name>A0A248JSQ8_9PROT</name>
<evidence type="ECO:0000313" key="2">
    <source>
        <dbReference type="Proteomes" id="UP000197153"/>
    </source>
</evidence>
<keyword evidence="2" id="KW-1185">Reference proteome</keyword>